<reference evidence="4" key="1">
    <citation type="journal article" date="2014" name="Front. Microbiol.">
        <title>High frequency of phylogenetically diverse reductive dehalogenase-homologous genes in deep subseafloor sedimentary metagenomes.</title>
        <authorList>
            <person name="Kawai M."/>
            <person name="Futagami T."/>
            <person name="Toyoda A."/>
            <person name="Takaki Y."/>
            <person name="Nishi S."/>
            <person name="Hori S."/>
            <person name="Arai W."/>
            <person name="Tsubouchi T."/>
            <person name="Morono Y."/>
            <person name="Uchiyama I."/>
            <person name="Ito T."/>
            <person name="Fujiyama A."/>
            <person name="Inagaki F."/>
            <person name="Takami H."/>
        </authorList>
    </citation>
    <scope>NUCLEOTIDE SEQUENCE</scope>
    <source>
        <strain evidence="4">Expedition CK06-06</strain>
    </source>
</reference>
<dbReference type="CDD" id="cd20550">
    <property type="entry name" value="CYCLIN_TFIIB_archaea_like_rpt2"/>
    <property type="match status" value="1"/>
</dbReference>
<feature type="domain" description="Cyclin-like" evidence="3">
    <location>
        <begin position="37"/>
        <end position="118"/>
    </location>
</feature>
<feature type="non-terminal residue" evidence="4">
    <location>
        <position position="1"/>
    </location>
</feature>
<keyword evidence="1" id="KW-0805">Transcription regulation</keyword>
<organism evidence="4">
    <name type="scientific">marine sediment metagenome</name>
    <dbReference type="NCBI Taxonomy" id="412755"/>
    <lineage>
        <taxon>unclassified sequences</taxon>
        <taxon>metagenomes</taxon>
        <taxon>ecological metagenomes</taxon>
    </lineage>
</organism>
<keyword evidence="2" id="KW-0804">Transcription</keyword>
<accession>X1C6L1</accession>
<comment type="caution">
    <text evidence="4">The sequence shown here is derived from an EMBL/GenBank/DDBJ whole genome shotgun (WGS) entry which is preliminary data.</text>
</comment>
<gene>
    <name evidence="4" type="ORF">S01H4_37943</name>
</gene>
<proteinExistence type="predicted"/>
<dbReference type="GO" id="GO:0070897">
    <property type="term" value="P:transcription preinitiation complex assembly"/>
    <property type="evidence" value="ECO:0007669"/>
    <property type="project" value="InterPro"/>
</dbReference>
<feature type="domain" description="Cyclin-like" evidence="3">
    <location>
        <begin position="131"/>
        <end position="212"/>
    </location>
</feature>
<dbReference type="InterPro" id="IPR013763">
    <property type="entry name" value="Cyclin-like_dom"/>
</dbReference>
<evidence type="ECO:0000259" key="3">
    <source>
        <dbReference type="SMART" id="SM00385"/>
    </source>
</evidence>
<dbReference type="GO" id="GO:0017025">
    <property type="term" value="F:TBP-class protein binding"/>
    <property type="evidence" value="ECO:0007669"/>
    <property type="project" value="InterPro"/>
</dbReference>
<dbReference type="SMART" id="SM00385">
    <property type="entry name" value="CYCLIN"/>
    <property type="match status" value="2"/>
</dbReference>
<dbReference type="PANTHER" id="PTHR11618:SF13">
    <property type="entry name" value="TRANSCRIPTION INITIATION FACTOR IIB"/>
    <property type="match status" value="1"/>
</dbReference>
<dbReference type="PRINTS" id="PR00685">
    <property type="entry name" value="TIFACTORIIB"/>
</dbReference>
<name>X1C6L1_9ZZZZ</name>
<evidence type="ECO:0000256" key="1">
    <source>
        <dbReference type="ARBA" id="ARBA00023015"/>
    </source>
</evidence>
<dbReference type="EMBL" id="BART01020418">
    <property type="protein sequence ID" value="GAH03726.1"/>
    <property type="molecule type" value="Genomic_DNA"/>
</dbReference>
<dbReference type="Gene3D" id="1.10.472.10">
    <property type="entry name" value="Cyclin-like"/>
    <property type="match status" value="2"/>
</dbReference>
<evidence type="ECO:0000256" key="2">
    <source>
        <dbReference type="ARBA" id="ARBA00023163"/>
    </source>
</evidence>
<dbReference type="InterPro" id="IPR000812">
    <property type="entry name" value="TFIIB"/>
</dbReference>
<dbReference type="PANTHER" id="PTHR11618">
    <property type="entry name" value="TRANSCRIPTION INITIATION FACTOR IIB-RELATED"/>
    <property type="match status" value="1"/>
</dbReference>
<dbReference type="AlphaFoldDB" id="X1C6L1"/>
<dbReference type="InterPro" id="IPR013150">
    <property type="entry name" value="TFIIB_cyclin"/>
</dbReference>
<dbReference type="SUPFAM" id="SSF47954">
    <property type="entry name" value="Cyclin-like"/>
    <property type="match status" value="2"/>
</dbReference>
<protein>
    <recommendedName>
        <fullName evidence="3">Cyclin-like domain-containing protein</fullName>
    </recommendedName>
</protein>
<sequence length="239" mass="26791">ISGKSLSPSTIARMNRLRWLNRRTGRSEARNLRDAIFELKRIASQLGISEDITETAAIYYRRALKAKLIRGRSIDSMTASAIYIACRTHNVPKTLKDICTTGKVDRKELARCVRVYIVELGIKPTPIDPAQLVSRLGAELKITMHTQNRAIEILKTVREYKLDVGKNPMSIAAAVIYIAGIQTGERRTQQQVAEAAKTTPVTLRNRFKELVKALEIGQVTVKRGAAATPVYVRDPYKKF</sequence>
<dbReference type="Pfam" id="PF00382">
    <property type="entry name" value="TFIIB"/>
    <property type="match status" value="2"/>
</dbReference>
<evidence type="ECO:0000313" key="4">
    <source>
        <dbReference type="EMBL" id="GAH03726.1"/>
    </source>
</evidence>
<dbReference type="GO" id="GO:0097550">
    <property type="term" value="C:transcription preinitiation complex"/>
    <property type="evidence" value="ECO:0007669"/>
    <property type="project" value="TreeGrafter"/>
</dbReference>
<dbReference type="InterPro" id="IPR036915">
    <property type="entry name" value="Cyclin-like_sf"/>
</dbReference>